<keyword evidence="17" id="KW-1185">Reference proteome</keyword>
<evidence type="ECO:0000259" key="14">
    <source>
        <dbReference type="SMART" id="SM00037"/>
    </source>
</evidence>
<evidence type="ECO:0000256" key="1">
    <source>
        <dbReference type="ARBA" id="ARBA00004610"/>
    </source>
</evidence>
<dbReference type="SMART" id="SM00037">
    <property type="entry name" value="CNX"/>
    <property type="match status" value="1"/>
</dbReference>
<keyword evidence="5 10" id="KW-0812">Transmembrane</keyword>
<dbReference type="InParanoid" id="A0A667X5R6"/>
<feature type="transmembrane region" description="Helical" evidence="13">
    <location>
        <begin position="24"/>
        <end position="41"/>
    </location>
</feature>
<dbReference type="Gene3D" id="1.20.1440.80">
    <property type="entry name" value="Gap junction channel protein cysteine-rich domain"/>
    <property type="match status" value="1"/>
</dbReference>
<accession>A0A667X5R6</accession>
<feature type="compositionally biased region" description="Low complexity" evidence="12">
    <location>
        <begin position="403"/>
        <end position="436"/>
    </location>
</feature>
<evidence type="ECO:0000256" key="3">
    <source>
        <dbReference type="ARBA" id="ARBA00011455"/>
    </source>
</evidence>
<dbReference type="AlphaFoldDB" id="A0A667X5R6"/>
<evidence type="ECO:0000313" key="17">
    <source>
        <dbReference type="Proteomes" id="UP000472263"/>
    </source>
</evidence>
<reference evidence="16" key="3">
    <citation type="submission" date="2025-09" db="UniProtKB">
        <authorList>
            <consortium name="Ensembl"/>
        </authorList>
    </citation>
    <scope>IDENTIFICATION</scope>
</reference>
<sequence length="443" mass="49812">MGDWNFLGGILEEVHIHSTMVGKIWLTILFIFRMLVLGVAAEDVWNDEQSDFICNTEQPGCRNVCYDEAFPISLIRYWVLQVIFVSSPSLVYMGHAIYQLRALEKERHCKKVALRRELESVDVELVEVRRRIEREMRQLEQGKLNKAPLRGSLLRTYVAHIVTRSVVEVGFMMGQYILYGHHLSPLYKCEREPCPNVVDCFVSRPTEKTIFMMFMQVIACLSLFLSLLEIMHLGYKKLKKGILDYYPHLKDDLDDYYGNKSKKNSVVHQVCMGTSVGRKSTIPTAPSGYTLLLEKQGNGPTYPLLSASSAFVPIQGDPGPEDLSRTLPHHEDLECGSIARKSRRVSPPWNCSTVMEGNGSDSGDSYSGNIKPHSSFAVHRTRTLSKSERKRPSRPQSPDSAGELSSLSRHSRESNSPTASSPKSRVSAASSASSRRAPTDLQI</sequence>
<evidence type="ECO:0000256" key="10">
    <source>
        <dbReference type="RuleBase" id="RU000630"/>
    </source>
</evidence>
<comment type="subcellular location">
    <subcellularLocation>
        <location evidence="1">Cell junction</location>
        <location evidence="1">Gap junction</location>
    </subcellularLocation>
    <subcellularLocation>
        <location evidence="2 10">Cell membrane</location>
        <topology evidence="2 10">Multi-pass membrane protein</topology>
    </subcellularLocation>
</comment>
<name>A0A667X5R6_9TELE</name>
<keyword evidence="8 13" id="KW-1133">Transmembrane helix</keyword>
<keyword evidence="7" id="KW-0965">Cell junction</keyword>
<feature type="compositionally biased region" description="Basic residues" evidence="12">
    <location>
        <begin position="379"/>
        <end position="393"/>
    </location>
</feature>
<comment type="similarity">
    <text evidence="10">Belongs to the connexin family.</text>
</comment>
<feature type="compositionally biased region" description="Low complexity" evidence="12">
    <location>
        <begin position="357"/>
        <end position="369"/>
    </location>
</feature>
<feature type="transmembrane region" description="Helical" evidence="13">
    <location>
        <begin position="210"/>
        <end position="230"/>
    </location>
</feature>
<feature type="domain" description="Connexin N-terminal" evidence="14">
    <location>
        <begin position="43"/>
        <end position="76"/>
    </location>
</feature>
<dbReference type="GO" id="GO:0005922">
    <property type="term" value="C:connexin complex"/>
    <property type="evidence" value="ECO:0007669"/>
    <property type="project" value="InterPro"/>
</dbReference>
<dbReference type="GO" id="GO:0007267">
    <property type="term" value="P:cell-cell signaling"/>
    <property type="evidence" value="ECO:0007669"/>
    <property type="project" value="TreeGrafter"/>
</dbReference>
<reference evidence="16" key="2">
    <citation type="submission" date="2025-08" db="UniProtKB">
        <authorList>
            <consortium name="Ensembl"/>
        </authorList>
    </citation>
    <scope>IDENTIFICATION</scope>
</reference>
<evidence type="ECO:0000256" key="9">
    <source>
        <dbReference type="ARBA" id="ARBA00023136"/>
    </source>
</evidence>
<organism evidence="16 17">
    <name type="scientific">Myripristis murdjan</name>
    <name type="common">pinecone soldierfish</name>
    <dbReference type="NCBI Taxonomy" id="586833"/>
    <lineage>
        <taxon>Eukaryota</taxon>
        <taxon>Metazoa</taxon>
        <taxon>Chordata</taxon>
        <taxon>Craniata</taxon>
        <taxon>Vertebrata</taxon>
        <taxon>Euteleostomi</taxon>
        <taxon>Actinopterygii</taxon>
        <taxon>Neopterygii</taxon>
        <taxon>Teleostei</taxon>
        <taxon>Neoteleostei</taxon>
        <taxon>Acanthomorphata</taxon>
        <taxon>Holocentriformes</taxon>
        <taxon>Holocentridae</taxon>
        <taxon>Myripristis</taxon>
    </lineage>
</organism>
<comment type="subunit">
    <text evidence="3 10">A connexon is composed of a hexamer of connexins.</text>
</comment>
<dbReference type="FunCoup" id="A0A667X5R6">
    <property type="interactions" value="317"/>
</dbReference>
<dbReference type="GeneTree" id="ENSGT01150000286954"/>
<gene>
    <name evidence="16" type="primary">GJA9</name>
    <name evidence="16" type="synonym">LOC115368314</name>
</gene>
<dbReference type="FunFam" id="1.20.1440.80:FF:000001">
    <property type="entry name" value="Gap junction alpha-1"/>
    <property type="match status" value="1"/>
</dbReference>
<evidence type="ECO:0000256" key="13">
    <source>
        <dbReference type="SAM" id="Phobius"/>
    </source>
</evidence>
<dbReference type="InterPro" id="IPR019570">
    <property type="entry name" value="Connexin_CCC"/>
</dbReference>
<feature type="region of interest" description="Disordered" evidence="12">
    <location>
        <begin position="355"/>
        <end position="443"/>
    </location>
</feature>
<dbReference type="PANTHER" id="PTHR11984:SF60">
    <property type="entry name" value="GAP JUNCTION ALPHA-9 PROTEIN"/>
    <property type="match status" value="1"/>
</dbReference>
<keyword evidence="6 10" id="KW-0303">Gap junction</keyword>
<protein>
    <recommendedName>
        <fullName evidence="10">Gap junction protein</fullName>
    </recommendedName>
</protein>
<evidence type="ECO:0000313" key="16">
    <source>
        <dbReference type="Ensembl" id="ENSMMDP00005007964.1"/>
    </source>
</evidence>
<evidence type="ECO:0000256" key="8">
    <source>
        <dbReference type="ARBA" id="ARBA00022989"/>
    </source>
</evidence>
<comment type="function">
    <text evidence="10">One gap junction consists of a cluster of closely packed pairs of transmembrane channels, the connexons, through which materials of low MW diffuse from one cell to a neighboring cell.</text>
</comment>
<dbReference type="Ensembl" id="ENSMMDT00005008203.1">
    <property type="protein sequence ID" value="ENSMMDP00005007964.1"/>
    <property type="gene ID" value="ENSMMDG00005004412.1"/>
</dbReference>
<dbReference type="InterPro" id="IPR017990">
    <property type="entry name" value="Connexin_CS"/>
</dbReference>
<dbReference type="Pfam" id="PF00029">
    <property type="entry name" value="Connexin"/>
    <property type="match status" value="1"/>
</dbReference>
<dbReference type="PROSITE" id="PS00408">
    <property type="entry name" value="CONNEXINS_2"/>
    <property type="match status" value="1"/>
</dbReference>
<evidence type="ECO:0000256" key="11">
    <source>
        <dbReference type="SAM" id="Coils"/>
    </source>
</evidence>
<evidence type="ECO:0000256" key="5">
    <source>
        <dbReference type="ARBA" id="ARBA00022692"/>
    </source>
</evidence>
<keyword evidence="11" id="KW-0175">Coiled coil</keyword>
<evidence type="ECO:0000256" key="7">
    <source>
        <dbReference type="ARBA" id="ARBA00022949"/>
    </source>
</evidence>
<dbReference type="InterPro" id="IPR000500">
    <property type="entry name" value="Connexin"/>
</dbReference>
<evidence type="ECO:0000256" key="4">
    <source>
        <dbReference type="ARBA" id="ARBA00022475"/>
    </source>
</evidence>
<keyword evidence="4" id="KW-1003">Cell membrane</keyword>
<dbReference type="InterPro" id="IPR038359">
    <property type="entry name" value="Connexin_N_sf"/>
</dbReference>
<keyword evidence="9 13" id="KW-0472">Membrane</keyword>
<evidence type="ECO:0000259" key="15">
    <source>
        <dbReference type="SMART" id="SM01089"/>
    </source>
</evidence>
<evidence type="ECO:0000256" key="2">
    <source>
        <dbReference type="ARBA" id="ARBA00004651"/>
    </source>
</evidence>
<evidence type="ECO:0000256" key="12">
    <source>
        <dbReference type="SAM" id="MobiDB-lite"/>
    </source>
</evidence>
<dbReference type="PROSITE" id="PS00407">
    <property type="entry name" value="CONNEXINS_1"/>
    <property type="match status" value="1"/>
</dbReference>
<dbReference type="Proteomes" id="UP000472263">
    <property type="component" value="Chromosome 11"/>
</dbReference>
<dbReference type="PANTHER" id="PTHR11984">
    <property type="entry name" value="CONNEXIN"/>
    <property type="match status" value="1"/>
</dbReference>
<dbReference type="PRINTS" id="PR00206">
    <property type="entry name" value="CONNEXIN"/>
</dbReference>
<dbReference type="InterPro" id="IPR013092">
    <property type="entry name" value="Connexin_N"/>
</dbReference>
<dbReference type="GO" id="GO:0005243">
    <property type="term" value="F:gap junction channel activity"/>
    <property type="evidence" value="ECO:0007669"/>
    <property type="project" value="TreeGrafter"/>
</dbReference>
<proteinExistence type="inferred from homology"/>
<reference evidence="16" key="1">
    <citation type="submission" date="2019-06" db="EMBL/GenBank/DDBJ databases">
        <authorList>
            <consortium name="Wellcome Sanger Institute Data Sharing"/>
        </authorList>
    </citation>
    <scope>NUCLEOTIDE SEQUENCE [LARGE SCALE GENOMIC DNA]</scope>
</reference>
<feature type="coiled-coil region" evidence="11">
    <location>
        <begin position="111"/>
        <end position="145"/>
    </location>
</feature>
<evidence type="ECO:0000256" key="6">
    <source>
        <dbReference type="ARBA" id="ARBA00022868"/>
    </source>
</evidence>
<dbReference type="SMART" id="SM01089">
    <property type="entry name" value="Connexin_CCC"/>
    <property type="match status" value="1"/>
</dbReference>
<feature type="domain" description="Connexin cysteine-rich" evidence="15">
    <location>
        <begin position="167"/>
        <end position="233"/>
    </location>
</feature>